<feature type="chain" id="PRO_5037571570" description="Phosphatase" evidence="1">
    <location>
        <begin position="36"/>
        <end position="496"/>
    </location>
</feature>
<dbReference type="PROSITE" id="PS51318">
    <property type="entry name" value="TAT"/>
    <property type="match status" value="1"/>
</dbReference>
<dbReference type="AlphaFoldDB" id="A0A918DTE2"/>
<dbReference type="SUPFAM" id="SSF63829">
    <property type="entry name" value="Calcium-dependent phosphotriesterase"/>
    <property type="match status" value="1"/>
</dbReference>
<protein>
    <recommendedName>
        <fullName evidence="4">Phosphatase</fullName>
    </recommendedName>
</protein>
<dbReference type="Pfam" id="PF05787">
    <property type="entry name" value="PhoX"/>
    <property type="match status" value="1"/>
</dbReference>
<keyword evidence="3" id="KW-1185">Reference proteome</keyword>
<comment type="caution">
    <text evidence="2">The sequence shown here is derived from an EMBL/GenBank/DDBJ whole genome shotgun (WGS) entry which is preliminary data.</text>
</comment>
<dbReference type="Gene3D" id="2.120.10.30">
    <property type="entry name" value="TolB, C-terminal domain"/>
    <property type="match status" value="1"/>
</dbReference>
<organism evidence="2 3">
    <name type="scientific">Marinobacterium nitratireducens</name>
    <dbReference type="NCBI Taxonomy" id="518897"/>
    <lineage>
        <taxon>Bacteria</taxon>
        <taxon>Pseudomonadati</taxon>
        <taxon>Pseudomonadota</taxon>
        <taxon>Gammaproteobacteria</taxon>
        <taxon>Oceanospirillales</taxon>
        <taxon>Oceanospirillaceae</taxon>
        <taxon>Marinobacterium</taxon>
    </lineage>
</organism>
<dbReference type="RefSeq" id="WP_188861068.1">
    <property type="nucleotide sequence ID" value="NZ_BMLT01000006.1"/>
</dbReference>
<keyword evidence="1" id="KW-0732">Signal</keyword>
<dbReference type="InterPro" id="IPR011042">
    <property type="entry name" value="6-blade_b-propeller_TolB-like"/>
</dbReference>
<evidence type="ECO:0000313" key="3">
    <source>
        <dbReference type="Proteomes" id="UP000599578"/>
    </source>
</evidence>
<gene>
    <name evidence="2" type="ORF">GCM10011348_26240</name>
</gene>
<accession>A0A918DTE2</accession>
<evidence type="ECO:0000313" key="2">
    <source>
        <dbReference type="EMBL" id="GGO83157.1"/>
    </source>
</evidence>
<dbReference type="PANTHER" id="PTHR35399">
    <property type="entry name" value="SLR8030 PROTEIN"/>
    <property type="match status" value="1"/>
</dbReference>
<reference evidence="2 3" key="1">
    <citation type="journal article" date="2014" name="Int. J. Syst. Evol. Microbiol.">
        <title>Complete genome sequence of Corynebacterium casei LMG S-19264T (=DSM 44701T), isolated from a smear-ripened cheese.</title>
        <authorList>
            <consortium name="US DOE Joint Genome Institute (JGI-PGF)"/>
            <person name="Walter F."/>
            <person name="Albersmeier A."/>
            <person name="Kalinowski J."/>
            <person name="Ruckert C."/>
        </authorList>
    </citation>
    <scope>NUCLEOTIDE SEQUENCE [LARGE SCALE GENOMIC DNA]</scope>
    <source>
        <strain evidence="2 3">CGMCC 1.7286</strain>
    </source>
</reference>
<dbReference type="InterPro" id="IPR008557">
    <property type="entry name" value="PhoX"/>
</dbReference>
<dbReference type="Proteomes" id="UP000599578">
    <property type="component" value="Unassembled WGS sequence"/>
</dbReference>
<sequence length="496" mass="52972">MSKLSRRQFVGLMSAAAAGTALSPLGLLHSRRAMAAEGGCMPASFTVPGFGPLAPLPPLNTAELGSLANEALLRLPAGFSYTAISMKGMPMSDGTLVPGNHDGMGCFQGRAGTYVLVRNHEGSIGNSLKCVAPNGNNYDDFGGAYGAGGTTTVIVDREGRVVKDYVSLGGTIRNCAGGETPWDSWISCEENMTTPSSDARATEKHGYNFEVPSMADEAVEPVPLVDMGRMNHEAVAVDPQTGYIYETEDRGDSAFYRFVPHKRPNGFGDLQQGGDLYAMVIDTEQSSNCNGDLLPLSHAQGATQVDTRGLGRGAAGSMLPFLGQELKVRWVRLDDVDPQEDTLRYEAQAKGAAVIWRGEGAWTHHNSIYFVASGAGDAGEGQVWCYNPRTETIKLVVESTDENLLDGPDNITVARDGTLYLCEDGSGGREGDANYGQYVVGVDKSGGLFQFAHNNVDTGEFCGACFSPDGKFMFVNSQNIGVTYAIWRDDGRSIYL</sequence>
<name>A0A918DTE2_9GAMM</name>
<dbReference type="EMBL" id="BMLT01000006">
    <property type="protein sequence ID" value="GGO83157.1"/>
    <property type="molecule type" value="Genomic_DNA"/>
</dbReference>
<evidence type="ECO:0000256" key="1">
    <source>
        <dbReference type="SAM" id="SignalP"/>
    </source>
</evidence>
<feature type="signal peptide" evidence="1">
    <location>
        <begin position="1"/>
        <end position="35"/>
    </location>
</feature>
<dbReference type="PANTHER" id="PTHR35399:SF4">
    <property type="entry name" value="MEMBRANE PROTEIN"/>
    <property type="match status" value="1"/>
</dbReference>
<proteinExistence type="predicted"/>
<evidence type="ECO:0008006" key="4">
    <source>
        <dbReference type="Google" id="ProtNLM"/>
    </source>
</evidence>
<dbReference type="InterPro" id="IPR006311">
    <property type="entry name" value="TAT_signal"/>
</dbReference>